<comment type="caution">
    <text evidence="2">The sequence shown here is derived from an EMBL/GenBank/DDBJ whole genome shotgun (WGS) entry which is preliminary data.</text>
</comment>
<accession>A0ABW6SVE9</accession>
<dbReference type="EMBL" id="JBIASD010000018">
    <property type="protein sequence ID" value="MFF3668989.1"/>
    <property type="molecule type" value="Genomic_DNA"/>
</dbReference>
<keyword evidence="3" id="KW-1185">Reference proteome</keyword>
<evidence type="ECO:0000256" key="1">
    <source>
        <dbReference type="ARBA" id="ARBA00009981"/>
    </source>
</evidence>
<dbReference type="RefSeq" id="WP_387414801.1">
    <property type="nucleotide sequence ID" value="NZ_JBIASD010000018.1"/>
</dbReference>
<reference evidence="2 3" key="1">
    <citation type="submission" date="2024-10" db="EMBL/GenBank/DDBJ databases">
        <title>The Natural Products Discovery Center: Release of the First 8490 Sequenced Strains for Exploring Actinobacteria Biosynthetic Diversity.</title>
        <authorList>
            <person name="Kalkreuter E."/>
            <person name="Kautsar S.A."/>
            <person name="Yang D."/>
            <person name="Bader C.D."/>
            <person name="Teijaro C.N."/>
            <person name="Fluegel L."/>
            <person name="Davis C.M."/>
            <person name="Simpson J.R."/>
            <person name="Lauterbach L."/>
            <person name="Steele A.D."/>
            <person name="Gui C."/>
            <person name="Meng S."/>
            <person name="Li G."/>
            <person name="Viehrig K."/>
            <person name="Ye F."/>
            <person name="Su P."/>
            <person name="Kiefer A.F."/>
            <person name="Nichols A."/>
            <person name="Cepeda A.J."/>
            <person name="Yan W."/>
            <person name="Fan B."/>
            <person name="Jiang Y."/>
            <person name="Adhikari A."/>
            <person name="Zheng C.-J."/>
            <person name="Schuster L."/>
            <person name="Cowan T.M."/>
            <person name="Smanski M.J."/>
            <person name="Chevrette M.G."/>
            <person name="De Carvalho L.P.S."/>
            <person name="Shen B."/>
        </authorList>
    </citation>
    <scope>NUCLEOTIDE SEQUENCE [LARGE SCALE GENOMIC DNA]</scope>
    <source>
        <strain evidence="2 3">NPDC002173</strain>
    </source>
</reference>
<proteinExistence type="inferred from homology"/>
<organism evidence="2 3">
    <name type="scientific">Microtetraspora malaysiensis</name>
    <dbReference type="NCBI Taxonomy" id="161358"/>
    <lineage>
        <taxon>Bacteria</taxon>
        <taxon>Bacillati</taxon>
        <taxon>Actinomycetota</taxon>
        <taxon>Actinomycetes</taxon>
        <taxon>Streptosporangiales</taxon>
        <taxon>Streptosporangiaceae</taxon>
        <taxon>Microtetraspora</taxon>
    </lineage>
</organism>
<protein>
    <submittedName>
        <fullName evidence="2">Type II toxin-antitoxin system Phd/YefM family antitoxin</fullName>
    </submittedName>
</protein>
<name>A0ABW6SVE9_9ACTN</name>
<dbReference type="Gene3D" id="3.40.1620.10">
    <property type="entry name" value="YefM-like domain"/>
    <property type="match status" value="1"/>
</dbReference>
<evidence type="ECO:0000313" key="2">
    <source>
        <dbReference type="EMBL" id="MFF3668989.1"/>
    </source>
</evidence>
<gene>
    <name evidence="2" type="ORF">ACFYXI_25720</name>
</gene>
<evidence type="ECO:0000313" key="3">
    <source>
        <dbReference type="Proteomes" id="UP001602013"/>
    </source>
</evidence>
<comment type="similarity">
    <text evidence="1">Belongs to the phD/YefM antitoxin family.</text>
</comment>
<dbReference type="Proteomes" id="UP001602013">
    <property type="component" value="Unassembled WGS sequence"/>
</dbReference>
<dbReference type="InterPro" id="IPR036165">
    <property type="entry name" value="YefM-like_sf"/>
</dbReference>
<dbReference type="SUPFAM" id="SSF143120">
    <property type="entry name" value="YefM-like"/>
    <property type="match status" value="1"/>
</dbReference>
<sequence length="98" mass="10891">MERVGVTEFADHAADCLDKALAGETIEVVKDGRTVARLVPVPGPTAILDEWVAQGRATPRSGNLREFLEQVDTEPYDDVNAAEELIRMREEERLRTAL</sequence>